<keyword evidence="7 12" id="KW-0132">Cell division</keyword>
<keyword evidence="10 12" id="KW-0472">Membrane</keyword>
<keyword evidence="11 12" id="KW-0131">Cell cycle</keyword>
<evidence type="ECO:0000256" key="5">
    <source>
        <dbReference type="ARBA" id="ARBA00022475"/>
    </source>
</evidence>
<dbReference type="PIRSF" id="PIRSF003097">
    <property type="entry name" value="FtsX"/>
    <property type="match status" value="1"/>
</dbReference>
<comment type="function">
    <text evidence="12">Part of the ABC transporter FtsEX involved in asymmetric cellular division facilitating the initiation of sporulation.</text>
</comment>
<dbReference type="GO" id="GO:0005886">
    <property type="term" value="C:plasma membrane"/>
    <property type="evidence" value="ECO:0007669"/>
    <property type="project" value="UniProtKB-SubCell"/>
</dbReference>
<keyword evidence="8 13" id="KW-0812">Transmembrane</keyword>
<dbReference type="eggNOG" id="COG2177">
    <property type="taxonomic scope" value="Bacteria"/>
</dbReference>
<organism evidence="16 17">
    <name type="scientific">Acetonema longum DSM 6540</name>
    <dbReference type="NCBI Taxonomy" id="1009370"/>
    <lineage>
        <taxon>Bacteria</taxon>
        <taxon>Bacillati</taxon>
        <taxon>Bacillota</taxon>
        <taxon>Negativicutes</taxon>
        <taxon>Acetonemataceae</taxon>
        <taxon>Acetonema</taxon>
    </lineage>
</organism>
<dbReference type="NCBIfam" id="NF038347">
    <property type="entry name" value="FtsX_Gpos"/>
    <property type="match status" value="1"/>
</dbReference>
<evidence type="ECO:0000259" key="15">
    <source>
        <dbReference type="Pfam" id="PF18075"/>
    </source>
</evidence>
<dbReference type="Gene3D" id="3.30.70.3040">
    <property type="match status" value="1"/>
</dbReference>
<feature type="transmembrane region" description="Helical" evidence="13">
    <location>
        <begin position="265"/>
        <end position="289"/>
    </location>
</feature>
<dbReference type="Pfam" id="PF18075">
    <property type="entry name" value="FtsX_ECD"/>
    <property type="match status" value="1"/>
</dbReference>
<evidence type="ECO:0000256" key="8">
    <source>
        <dbReference type="ARBA" id="ARBA00022692"/>
    </source>
</evidence>
<evidence type="ECO:0000313" key="17">
    <source>
        <dbReference type="Proteomes" id="UP000003240"/>
    </source>
</evidence>
<reference evidence="16 17" key="1">
    <citation type="journal article" date="2011" name="EMBO J.">
        <title>Structural diversity of bacterial flagellar motors.</title>
        <authorList>
            <person name="Chen S."/>
            <person name="Beeby M."/>
            <person name="Murphy G.E."/>
            <person name="Leadbetter J.R."/>
            <person name="Hendrixson D.R."/>
            <person name="Briegel A."/>
            <person name="Li Z."/>
            <person name="Shi J."/>
            <person name="Tocheva E.I."/>
            <person name="Muller A."/>
            <person name="Dobro M.J."/>
            <person name="Jensen G.J."/>
        </authorList>
    </citation>
    <scope>NUCLEOTIDE SEQUENCE [LARGE SCALE GENOMIC DNA]</scope>
    <source>
        <strain evidence="16 17">DSM 6540</strain>
    </source>
</reference>
<dbReference type="PANTHER" id="PTHR47755:SF1">
    <property type="entry name" value="CELL DIVISION PROTEIN FTSX"/>
    <property type="match status" value="1"/>
</dbReference>
<keyword evidence="17" id="KW-1185">Reference proteome</keyword>
<name>F7NNY3_9FIRM</name>
<evidence type="ECO:0000256" key="7">
    <source>
        <dbReference type="ARBA" id="ARBA00022618"/>
    </source>
</evidence>
<proteinExistence type="inferred from homology"/>
<evidence type="ECO:0000256" key="6">
    <source>
        <dbReference type="ARBA" id="ARBA00022519"/>
    </source>
</evidence>
<dbReference type="AlphaFoldDB" id="F7NNY3"/>
<evidence type="ECO:0000256" key="11">
    <source>
        <dbReference type="ARBA" id="ARBA00023306"/>
    </source>
</evidence>
<comment type="subunit">
    <text evidence="3">Forms a membrane-associated complex with FtsE.</text>
</comment>
<comment type="similarity">
    <text evidence="2 12">Belongs to the ABC-4 integral membrane protein family. FtsX subfamily.</text>
</comment>
<evidence type="ECO:0000256" key="12">
    <source>
        <dbReference type="PIRNR" id="PIRNR003097"/>
    </source>
</evidence>
<dbReference type="OrthoDB" id="9812531at2"/>
<dbReference type="InterPro" id="IPR004513">
    <property type="entry name" value="FtsX"/>
</dbReference>
<evidence type="ECO:0000256" key="1">
    <source>
        <dbReference type="ARBA" id="ARBA00004429"/>
    </source>
</evidence>
<dbReference type="InterPro" id="IPR040690">
    <property type="entry name" value="FtsX_ECD"/>
</dbReference>
<keyword evidence="5 12" id="KW-1003">Cell membrane</keyword>
<dbReference type="InterPro" id="IPR003838">
    <property type="entry name" value="ABC3_permease_C"/>
</dbReference>
<keyword evidence="6" id="KW-0997">Cell inner membrane</keyword>
<evidence type="ECO:0000313" key="16">
    <source>
        <dbReference type="EMBL" id="EGO62317.1"/>
    </source>
</evidence>
<feature type="transmembrane region" description="Helical" evidence="13">
    <location>
        <begin position="21"/>
        <end position="46"/>
    </location>
</feature>
<comment type="subcellular location">
    <subcellularLocation>
        <location evidence="1">Cell inner membrane</location>
        <topology evidence="1">Multi-pass membrane protein</topology>
    </subcellularLocation>
    <subcellularLocation>
        <location evidence="12">Cell membrane</location>
    </subcellularLocation>
</comment>
<dbReference type="Pfam" id="PF02687">
    <property type="entry name" value="FtsX"/>
    <property type="match status" value="1"/>
</dbReference>
<evidence type="ECO:0000256" key="9">
    <source>
        <dbReference type="ARBA" id="ARBA00022989"/>
    </source>
</evidence>
<dbReference type="RefSeq" id="WP_004098988.1">
    <property type="nucleotide sequence ID" value="NZ_AFGF01000234.1"/>
</dbReference>
<accession>F7NNY3</accession>
<dbReference type="Proteomes" id="UP000003240">
    <property type="component" value="Unassembled WGS sequence"/>
</dbReference>
<evidence type="ECO:0000259" key="14">
    <source>
        <dbReference type="Pfam" id="PF02687"/>
    </source>
</evidence>
<evidence type="ECO:0000256" key="2">
    <source>
        <dbReference type="ARBA" id="ARBA00007379"/>
    </source>
</evidence>
<dbReference type="GO" id="GO:0051301">
    <property type="term" value="P:cell division"/>
    <property type="evidence" value="ECO:0007669"/>
    <property type="project" value="UniProtKB-KW"/>
</dbReference>
<comment type="caution">
    <text evidence="16">The sequence shown here is derived from an EMBL/GenBank/DDBJ whole genome shotgun (WGS) entry which is preliminary data.</text>
</comment>
<feature type="domain" description="ABC3 transporter permease C-terminal" evidence="14">
    <location>
        <begin position="174"/>
        <end position="294"/>
    </location>
</feature>
<evidence type="ECO:0000256" key="13">
    <source>
        <dbReference type="SAM" id="Phobius"/>
    </source>
</evidence>
<sequence length="297" mass="32928">MKIRTFVYFVRSAVSSLRHNGLMSIASVSTVSLSLLILGLFLIMVLNLNHMASALESQVQVSIFLQDDLTEDQTKNIGNQIRSLPGVLEASYVNKDEALARFSERLGEQKSLLTALGNTNPLPNAFEVKVDVPDRVQAVARAAGEIEGVETAKYNQEFVEQLFGLTHMLRLSGIILILFLALAAMFIISNTIRITVFARRREINIMRYVGATDSFIRWPFVIEGVILGFFGALLSVFLLNQAYQAFADKIYETVAFLPIIPKYPFLHILTSVLLLVGALIGAAGSTISLKRFLRAEK</sequence>
<feature type="transmembrane region" description="Helical" evidence="13">
    <location>
        <begin position="215"/>
        <end position="239"/>
    </location>
</feature>
<evidence type="ECO:0000256" key="10">
    <source>
        <dbReference type="ARBA" id="ARBA00023136"/>
    </source>
</evidence>
<gene>
    <name evidence="16" type="ORF">ALO_19122</name>
</gene>
<evidence type="ECO:0000256" key="3">
    <source>
        <dbReference type="ARBA" id="ARBA00011160"/>
    </source>
</evidence>
<feature type="transmembrane region" description="Helical" evidence="13">
    <location>
        <begin position="171"/>
        <end position="194"/>
    </location>
</feature>
<dbReference type="STRING" id="1009370.ALO_19122"/>
<dbReference type="PANTHER" id="PTHR47755">
    <property type="entry name" value="CELL DIVISION PROTEIN FTSX"/>
    <property type="match status" value="1"/>
</dbReference>
<evidence type="ECO:0000256" key="4">
    <source>
        <dbReference type="ARBA" id="ARBA00021907"/>
    </source>
</evidence>
<dbReference type="EMBL" id="AFGF01000234">
    <property type="protein sequence ID" value="EGO62317.1"/>
    <property type="molecule type" value="Genomic_DNA"/>
</dbReference>
<keyword evidence="9 13" id="KW-1133">Transmembrane helix</keyword>
<protein>
    <recommendedName>
        <fullName evidence="4 12">Cell division protein FtsX</fullName>
    </recommendedName>
</protein>
<dbReference type="InterPro" id="IPR058204">
    <property type="entry name" value="FtsX_firmicutes-type"/>
</dbReference>
<dbReference type="NCBIfam" id="TIGR00439">
    <property type="entry name" value="FtsX_Gneg"/>
    <property type="match status" value="1"/>
</dbReference>
<dbReference type="InterPro" id="IPR047590">
    <property type="entry name" value="FtsX_proteobact-type"/>
</dbReference>
<feature type="domain" description="FtsX extracellular" evidence="15">
    <location>
        <begin position="59"/>
        <end position="150"/>
    </location>
</feature>